<dbReference type="SMART" id="SM00382">
    <property type="entry name" value="AAA"/>
    <property type="match status" value="1"/>
</dbReference>
<dbReference type="GO" id="GO:0005524">
    <property type="term" value="F:ATP binding"/>
    <property type="evidence" value="ECO:0007669"/>
    <property type="project" value="UniProtKB-KW"/>
</dbReference>
<feature type="modified residue" description="4-aspartylphosphate" evidence="16">
    <location>
        <position position="52"/>
    </location>
</feature>
<keyword evidence="8" id="KW-0902">Two-component regulatory system</keyword>
<dbReference type="FunFam" id="3.40.50.300:FF:000006">
    <property type="entry name" value="DNA-binding transcriptional regulator NtrC"/>
    <property type="match status" value="1"/>
</dbReference>
<dbReference type="SUPFAM" id="SSF46689">
    <property type="entry name" value="Homeodomain-like"/>
    <property type="match status" value="1"/>
</dbReference>
<keyword evidence="9" id="KW-0805">Transcription regulation</keyword>
<keyword evidence="12" id="KW-0804">Transcription</keyword>
<keyword evidence="6" id="KW-0547">Nucleotide-binding</keyword>
<dbReference type="InterPro" id="IPR001789">
    <property type="entry name" value="Sig_transdc_resp-reg_receiver"/>
</dbReference>
<dbReference type="Gene3D" id="1.10.10.60">
    <property type="entry name" value="Homeodomain-like"/>
    <property type="match status" value="1"/>
</dbReference>
<dbReference type="GO" id="GO:0043565">
    <property type="term" value="F:sequence-specific DNA binding"/>
    <property type="evidence" value="ECO:0007669"/>
    <property type="project" value="InterPro"/>
</dbReference>
<comment type="subcellular location">
    <subcellularLocation>
        <location evidence="1">Cytoplasm</location>
    </subcellularLocation>
</comment>
<dbReference type="InterPro" id="IPR003593">
    <property type="entry name" value="AAA+_ATPase"/>
</dbReference>
<evidence type="ECO:0000256" key="11">
    <source>
        <dbReference type="ARBA" id="ARBA00023159"/>
    </source>
</evidence>
<protein>
    <recommendedName>
        <fullName evidence="2">DNA-binding transcriptional regulator NtrC</fullName>
    </recommendedName>
    <alternativeName>
        <fullName evidence="14">Nitrogen regulation protein NR(I)</fullName>
    </alternativeName>
    <alternativeName>
        <fullName evidence="15">Nitrogen regulator I</fullName>
    </alternativeName>
</protein>
<evidence type="ECO:0000256" key="10">
    <source>
        <dbReference type="ARBA" id="ARBA00023125"/>
    </source>
</evidence>
<dbReference type="InterPro" id="IPR002078">
    <property type="entry name" value="Sigma_54_int"/>
</dbReference>
<feature type="domain" description="Sigma-54 factor interaction" evidence="17">
    <location>
        <begin position="138"/>
        <end position="367"/>
    </location>
</feature>
<dbReference type="GO" id="GO:0005737">
    <property type="term" value="C:cytoplasm"/>
    <property type="evidence" value="ECO:0007669"/>
    <property type="project" value="UniProtKB-SubCell"/>
</dbReference>
<proteinExistence type="predicted"/>
<dbReference type="Proteomes" id="UP000676194">
    <property type="component" value="Chromosome"/>
</dbReference>
<evidence type="ECO:0000256" key="4">
    <source>
        <dbReference type="ARBA" id="ARBA00022491"/>
    </source>
</evidence>
<dbReference type="EMBL" id="CP074694">
    <property type="protein sequence ID" value="QVL33301.1"/>
    <property type="molecule type" value="Genomic_DNA"/>
</dbReference>
<dbReference type="Pfam" id="PF00158">
    <property type="entry name" value="Sigma54_activat"/>
    <property type="match status" value="1"/>
</dbReference>
<keyword evidence="13" id="KW-0535">Nitrogen fixation</keyword>
<organism evidence="19 20">
    <name type="scientific">Telmatocola sphagniphila</name>
    <dbReference type="NCBI Taxonomy" id="1123043"/>
    <lineage>
        <taxon>Bacteria</taxon>
        <taxon>Pseudomonadati</taxon>
        <taxon>Planctomycetota</taxon>
        <taxon>Planctomycetia</taxon>
        <taxon>Gemmatales</taxon>
        <taxon>Gemmataceae</taxon>
    </lineage>
</organism>
<keyword evidence="4" id="KW-0678">Repressor</keyword>
<name>A0A8E6B7R4_9BACT</name>
<dbReference type="InterPro" id="IPR002197">
    <property type="entry name" value="HTH_Fis"/>
</dbReference>
<dbReference type="PROSITE" id="PS50110">
    <property type="entry name" value="RESPONSE_REGULATORY"/>
    <property type="match status" value="1"/>
</dbReference>
<evidence type="ECO:0000256" key="16">
    <source>
        <dbReference type="PROSITE-ProRule" id="PRU00169"/>
    </source>
</evidence>
<accession>A0A8E6B7R4</accession>
<dbReference type="GO" id="GO:0006355">
    <property type="term" value="P:regulation of DNA-templated transcription"/>
    <property type="evidence" value="ECO:0007669"/>
    <property type="project" value="InterPro"/>
</dbReference>
<dbReference type="InterPro" id="IPR058031">
    <property type="entry name" value="AAA_lid_NorR"/>
</dbReference>
<keyword evidence="5 16" id="KW-0597">Phosphoprotein</keyword>
<dbReference type="Gene3D" id="3.40.50.300">
    <property type="entry name" value="P-loop containing nucleotide triphosphate hydrolases"/>
    <property type="match status" value="1"/>
</dbReference>
<dbReference type="CDD" id="cd00009">
    <property type="entry name" value="AAA"/>
    <property type="match status" value="1"/>
</dbReference>
<evidence type="ECO:0000256" key="9">
    <source>
        <dbReference type="ARBA" id="ARBA00023015"/>
    </source>
</evidence>
<evidence type="ECO:0000256" key="6">
    <source>
        <dbReference type="ARBA" id="ARBA00022741"/>
    </source>
</evidence>
<dbReference type="AlphaFoldDB" id="A0A8E6B7R4"/>
<keyword evidence="3" id="KW-0963">Cytoplasm</keyword>
<keyword evidence="7" id="KW-0067">ATP-binding</keyword>
<dbReference type="GO" id="GO:0000160">
    <property type="term" value="P:phosphorelay signal transduction system"/>
    <property type="evidence" value="ECO:0007669"/>
    <property type="project" value="UniProtKB-KW"/>
</dbReference>
<evidence type="ECO:0000256" key="15">
    <source>
        <dbReference type="ARBA" id="ARBA00031910"/>
    </source>
</evidence>
<reference evidence="19" key="1">
    <citation type="submission" date="2021-05" db="EMBL/GenBank/DDBJ databases">
        <title>Complete genome sequence of the cellulolytic planctomycete Telmatocola sphagniphila SP2T and characterization of the first cellulase from planctomycetes.</title>
        <authorList>
            <person name="Rakitin A.L."/>
            <person name="Beletsky A.V."/>
            <person name="Naumoff D.G."/>
            <person name="Kulichevskaya I.S."/>
            <person name="Mardanov A.V."/>
            <person name="Ravin N.V."/>
            <person name="Dedysh S.N."/>
        </authorList>
    </citation>
    <scope>NUCLEOTIDE SEQUENCE</scope>
    <source>
        <strain evidence="19">SP2T</strain>
    </source>
</reference>
<evidence type="ECO:0000313" key="19">
    <source>
        <dbReference type="EMBL" id="QVL33301.1"/>
    </source>
</evidence>
<dbReference type="PANTHER" id="PTHR32071">
    <property type="entry name" value="TRANSCRIPTIONAL REGULATORY PROTEIN"/>
    <property type="match status" value="1"/>
</dbReference>
<evidence type="ECO:0000313" key="20">
    <source>
        <dbReference type="Proteomes" id="UP000676194"/>
    </source>
</evidence>
<evidence type="ECO:0000256" key="12">
    <source>
        <dbReference type="ARBA" id="ARBA00023163"/>
    </source>
</evidence>
<dbReference type="InterPro" id="IPR011006">
    <property type="entry name" value="CheY-like_superfamily"/>
</dbReference>
<evidence type="ECO:0000256" key="7">
    <source>
        <dbReference type="ARBA" id="ARBA00022840"/>
    </source>
</evidence>
<dbReference type="InterPro" id="IPR027417">
    <property type="entry name" value="P-loop_NTPase"/>
</dbReference>
<keyword evidence="10" id="KW-0238">DNA-binding</keyword>
<dbReference type="Gene3D" id="1.10.8.60">
    <property type="match status" value="1"/>
</dbReference>
<keyword evidence="11" id="KW-0010">Activator</keyword>
<evidence type="ECO:0000256" key="5">
    <source>
        <dbReference type="ARBA" id="ARBA00022553"/>
    </source>
</evidence>
<evidence type="ECO:0000256" key="2">
    <source>
        <dbReference type="ARBA" id="ARBA00019059"/>
    </source>
</evidence>
<evidence type="ECO:0000259" key="17">
    <source>
        <dbReference type="PROSITE" id="PS50045"/>
    </source>
</evidence>
<sequence>MPTLLVVDDEPSVCYSFSRVFSDANTRIITAGTIAEGLKLHQAEQPEVVVLDLQLPDGSGLKAFEAIRALTPKQPVIFITAHGTTSTAIEAMKEGAFDYLIKPLDFDRVKEILRRAFEAAYLMRVPAVLPSLEPSEQIVGRTPAIQDMCKIIGRVASQDVNVLILGESGVGKELVARAIYHHSRRAGKPFLAINCAALPESLIESELFGHERGAFTGADRQRVGKFEQCHDGTIFLDEIGDMPLAAQAKVLRLLQEQAFERLGGRETIRTNVRLIAATNQDLEKRIAEGLFRADLYYRLRGVTIPVPALRERPDDIPELANHFLFQFNRELELNIQGFDPEVLAYFRQYRWPGNIREMQGVLREVMLRTTGPLVLMEHLPASIRSSNQSADQSSALSEGGNLNEMIDRLIQSPANKIHSQLIANVERILFKKVLQQTDGHIGQASEKLGLNRSTLRYKLRDLGLSIEKVIGEEVDSNII</sequence>
<gene>
    <name evidence="19" type="ORF">KIH39_05135</name>
</gene>
<dbReference type="PROSITE" id="PS00675">
    <property type="entry name" value="SIGMA54_INTERACT_1"/>
    <property type="match status" value="1"/>
</dbReference>
<dbReference type="SMART" id="SM00448">
    <property type="entry name" value="REC"/>
    <property type="match status" value="1"/>
</dbReference>
<evidence type="ECO:0000256" key="3">
    <source>
        <dbReference type="ARBA" id="ARBA00022490"/>
    </source>
</evidence>
<evidence type="ECO:0000259" key="18">
    <source>
        <dbReference type="PROSITE" id="PS50110"/>
    </source>
</evidence>
<dbReference type="Gene3D" id="3.40.50.2300">
    <property type="match status" value="1"/>
</dbReference>
<dbReference type="Pfam" id="PF02954">
    <property type="entry name" value="HTH_8"/>
    <property type="match status" value="1"/>
</dbReference>
<evidence type="ECO:0000256" key="8">
    <source>
        <dbReference type="ARBA" id="ARBA00023012"/>
    </source>
</evidence>
<dbReference type="Pfam" id="PF00072">
    <property type="entry name" value="Response_reg"/>
    <property type="match status" value="1"/>
</dbReference>
<evidence type="ECO:0000256" key="14">
    <source>
        <dbReference type="ARBA" id="ARBA00029881"/>
    </source>
</evidence>
<dbReference type="PANTHER" id="PTHR32071:SF95">
    <property type="entry name" value="DNA-BINDING TRANSCRIPTIONAL REGULATOR NTRC"/>
    <property type="match status" value="1"/>
</dbReference>
<dbReference type="PRINTS" id="PR01590">
    <property type="entry name" value="HTHFIS"/>
</dbReference>
<dbReference type="RefSeq" id="WP_213498191.1">
    <property type="nucleotide sequence ID" value="NZ_CP074694.1"/>
</dbReference>
<evidence type="ECO:0000256" key="13">
    <source>
        <dbReference type="ARBA" id="ARBA00023231"/>
    </source>
</evidence>
<dbReference type="PROSITE" id="PS50045">
    <property type="entry name" value="SIGMA54_INTERACT_4"/>
    <property type="match status" value="1"/>
</dbReference>
<dbReference type="SUPFAM" id="SSF52172">
    <property type="entry name" value="CheY-like"/>
    <property type="match status" value="1"/>
</dbReference>
<evidence type="ECO:0000256" key="1">
    <source>
        <dbReference type="ARBA" id="ARBA00004496"/>
    </source>
</evidence>
<dbReference type="InterPro" id="IPR009057">
    <property type="entry name" value="Homeodomain-like_sf"/>
</dbReference>
<dbReference type="KEGG" id="tsph:KIH39_05135"/>
<dbReference type="SUPFAM" id="SSF52540">
    <property type="entry name" value="P-loop containing nucleoside triphosphate hydrolases"/>
    <property type="match status" value="1"/>
</dbReference>
<dbReference type="InterPro" id="IPR025662">
    <property type="entry name" value="Sigma_54_int_dom_ATP-bd_1"/>
</dbReference>
<feature type="domain" description="Response regulatory" evidence="18">
    <location>
        <begin position="3"/>
        <end position="117"/>
    </location>
</feature>
<keyword evidence="20" id="KW-1185">Reference proteome</keyword>
<dbReference type="Pfam" id="PF25601">
    <property type="entry name" value="AAA_lid_14"/>
    <property type="match status" value="1"/>
</dbReference>